<keyword evidence="3" id="KW-0963">Cytoplasm</keyword>
<dbReference type="STRING" id="70667.A0A183TAD1"/>
<evidence type="ECO:0000256" key="4">
    <source>
        <dbReference type="ARBA" id="ARBA00022846"/>
    </source>
</evidence>
<dbReference type="Proteomes" id="UP000275846">
    <property type="component" value="Unassembled WGS sequence"/>
</dbReference>
<evidence type="ECO:0000313" key="12">
    <source>
        <dbReference type="EMBL" id="VDL99814.1"/>
    </source>
</evidence>
<dbReference type="GO" id="GO:0015630">
    <property type="term" value="C:microtubule cytoskeleton"/>
    <property type="evidence" value="ECO:0007669"/>
    <property type="project" value="UniProtKB-UniRule"/>
</dbReference>
<evidence type="ECO:0000313" key="13">
    <source>
        <dbReference type="Proteomes" id="UP000275846"/>
    </source>
</evidence>
<name>A0A183TAD1_SCHSO</name>
<keyword evidence="13" id="KW-1185">Reference proteome</keyword>
<dbReference type="EMBL" id="UYSU01038078">
    <property type="protein sequence ID" value="VDL99814.1"/>
    <property type="molecule type" value="Genomic_DNA"/>
</dbReference>
<evidence type="ECO:0000256" key="3">
    <source>
        <dbReference type="ARBA" id="ARBA00022490"/>
    </source>
</evidence>
<dbReference type="GO" id="GO:0005930">
    <property type="term" value="C:axoneme"/>
    <property type="evidence" value="ECO:0007669"/>
    <property type="project" value="UniProtKB-SubCell"/>
</dbReference>
<evidence type="ECO:0000256" key="10">
    <source>
        <dbReference type="RuleBase" id="RU367040"/>
    </source>
</evidence>
<reference evidence="14" key="1">
    <citation type="submission" date="2016-06" db="UniProtKB">
        <authorList>
            <consortium name="WormBaseParasite"/>
        </authorList>
    </citation>
    <scope>IDENTIFICATION</scope>
</reference>
<dbReference type="GO" id="GO:0060294">
    <property type="term" value="P:cilium movement involved in cell motility"/>
    <property type="evidence" value="ECO:0007669"/>
    <property type="project" value="UniProtKB-UniRule"/>
</dbReference>
<evidence type="ECO:0000256" key="5">
    <source>
        <dbReference type="ARBA" id="ARBA00023054"/>
    </source>
</evidence>
<evidence type="ECO:0000256" key="6">
    <source>
        <dbReference type="ARBA" id="ARBA00023069"/>
    </source>
</evidence>
<dbReference type="AlphaFoldDB" id="A0A183TAD1"/>
<keyword evidence="6 10" id="KW-0969">Cilium</keyword>
<reference evidence="12 13" key="2">
    <citation type="submission" date="2018-11" db="EMBL/GenBank/DDBJ databases">
        <authorList>
            <consortium name="Pathogen Informatics"/>
        </authorList>
    </citation>
    <scope>NUCLEOTIDE SEQUENCE [LARGE SCALE GENOMIC DNA]</scope>
    <source>
        <strain evidence="12 13">NST_G2</strain>
    </source>
</reference>
<dbReference type="PANTHER" id="PTHR19960:SF25">
    <property type="entry name" value="TEKTIN-1"/>
    <property type="match status" value="1"/>
</dbReference>
<comment type="similarity">
    <text evidence="2 10">Belongs to the tektin family.</text>
</comment>
<evidence type="ECO:0000256" key="1">
    <source>
        <dbReference type="ARBA" id="ARBA00004611"/>
    </source>
</evidence>
<dbReference type="PANTHER" id="PTHR19960">
    <property type="entry name" value="TEKTIN"/>
    <property type="match status" value="1"/>
</dbReference>
<dbReference type="GO" id="GO:0005634">
    <property type="term" value="C:nucleus"/>
    <property type="evidence" value="ECO:0007669"/>
    <property type="project" value="TreeGrafter"/>
</dbReference>
<evidence type="ECO:0000256" key="11">
    <source>
        <dbReference type="SAM" id="Coils"/>
    </source>
</evidence>
<comment type="function">
    <text evidence="9">Microtubule inner protein (MIP) part of the dynein-decorated doublet microtubules (DMTs) in cilia and flagellar axoneme. Forms filamentous polymers in the walls of ciliary and flagellar microtubules.</text>
</comment>
<dbReference type="Pfam" id="PF03148">
    <property type="entry name" value="Tektin"/>
    <property type="match status" value="1"/>
</dbReference>
<evidence type="ECO:0000313" key="14">
    <source>
        <dbReference type="WBParaSite" id="SSLN_0001393301-mRNA-1"/>
    </source>
</evidence>
<feature type="coiled-coil region" evidence="11">
    <location>
        <begin position="277"/>
        <end position="345"/>
    </location>
</feature>
<evidence type="ECO:0000256" key="2">
    <source>
        <dbReference type="ARBA" id="ARBA00007209"/>
    </source>
</evidence>
<dbReference type="InterPro" id="IPR000435">
    <property type="entry name" value="Tektins"/>
</dbReference>
<gene>
    <name evidence="12" type="ORF">SSLN_LOCUS13429</name>
</gene>
<keyword evidence="5 11" id="KW-0175">Coiled coil</keyword>
<keyword evidence="7" id="KW-0206">Cytoskeleton</keyword>
<dbReference type="InterPro" id="IPR048256">
    <property type="entry name" value="Tektin-like"/>
</dbReference>
<dbReference type="GO" id="GO:0060271">
    <property type="term" value="P:cilium assembly"/>
    <property type="evidence" value="ECO:0007669"/>
    <property type="project" value="UniProtKB-UniRule"/>
</dbReference>
<sequence length="372" mass="42851">MAELIKAPRMFTPNEWLCANKNKYGMANFTREIAQGLNAECDRAIDEVKKRTEKTMNDVDKKLDQRLNDLAYWRGELDKKLQDNAEESKKLRECIVRLQKALAATCEPLHITNQDERRGIDLVADDVHKNLLREVETIKGVQSLLSRTIEQATEQYRLNQKSAFNLKKDHIGKQSAFNLDEYGRTVSSYAENIPDAKKAASEFAQSFSPAEWQTFTQNNLEMADKQLQNSHQMRNLIEGILIQVAEDQKKQVADTNWALKKRITEVRDAKGKLEEHLALTLKEISDMEDNITELRSTIRALNKPAAVTETRQNLRDDSKLLHDRLHKAEEALKALCRRQLDLEEEIANKSHTLHIDEVQVTGMRDSILIQQY</sequence>
<dbReference type="WBParaSite" id="SSLN_0001393301-mRNA-1">
    <property type="protein sequence ID" value="SSLN_0001393301-mRNA-1"/>
    <property type="gene ID" value="SSLN_0001393301"/>
</dbReference>
<accession>A0A183TAD1</accession>
<keyword evidence="4 10" id="KW-0282">Flagellum</keyword>
<evidence type="ECO:0000256" key="8">
    <source>
        <dbReference type="ARBA" id="ARBA00023273"/>
    </source>
</evidence>
<proteinExistence type="inferred from homology"/>
<organism evidence="14">
    <name type="scientific">Schistocephalus solidus</name>
    <name type="common">Tapeworm</name>
    <dbReference type="NCBI Taxonomy" id="70667"/>
    <lineage>
        <taxon>Eukaryota</taxon>
        <taxon>Metazoa</taxon>
        <taxon>Spiralia</taxon>
        <taxon>Lophotrochozoa</taxon>
        <taxon>Platyhelminthes</taxon>
        <taxon>Cestoda</taxon>
        <taxon>Eucestoda</taxon>
        <taxon>Diphyllobothriidea</taxon>
        <taxon>Diphyllobothriidae</taxon>
        <taxon>Schistocephalus</taxon>
    </lineage>
</organism>
<keyword evidence="8 10" id="KW-0966">Cell projection</keyword>
<evidence type="ECO:0000256" key="7">
    <source>
        <dbReference type="ARBA" id="ARBA00023212"/>
    </source>
</evidence>
<protein>
    <recommendedName>
        <fullName evidence="10">Tektin</fullName>
    </recommendedName>
</protein>
<dbReference type="OrthoDB" id="10054259at2759"/>
<comment type="subcellular location">
    <subcellularLocation>
        <location evidence="10">Cytoplasm</location>
        <location evidence="10">Cytoskeleton</location>
        <location evidence="10">Cilium axoneme</location>
    </subcellularLocation>
    <subcellularLocation>
        <location evidence="1">Cytoplasm</location>
        <location evidence="1">Cytoskeleton</location>
        <location evidence="1">Flagellum axoneme</location>
    </subcellularLocation>
</comment>
<evidence type="ECO:0000256" key="9">
    <source>
        <dbReference type="ARBA" id="ARBA00045224"/>
    </source>
</evidence>